<protein>
    <recommendedName>
        <fullName evidence="2">BZIP domain-containing protein</fullName>
    </recommendedName>
</protein>
<evidence type="ECO:0000313" key="4">
    <source>
        <dbReference type="Proteomes" id="UP000777438"/>
    </source>
</evidence>
<reference evidence="3 4" key="1">
    <citation type="journal article" date="2021" name="Nat. Commun.">
        <title>Genetic determinants of endophytism in the Arabidopsis root mycobiome.</title>
        <authorList>
            <person name="Mesny F."/>
            <person name="Miyauchi S."/>
            <person name="Thiergart T."/>
            <person name="Pickel B."/>
            <person name="Atanasova L."/>
            <person name="Karlsson M."/>
            <person name="Huettel B."/>
            <person name="Barry K.W."/>
            <person name="Haridas S."/>
            <person name="Chen C."/>
            <person name="Bauer D."/>
            <person name="Andreopoulos W."/>
            <person name="Pangilinan J."/>
            <person name="LaButti K."/>
            <person name="Riley R."/>
            <person name="Lipzen A."/>
            <person name="Clum A."/>
            <person name="Drula E."/>
            <person name="Henrissat B."/>
            <person name="Kohler A."/>
            <person name="Grigoriev I.V."/>
            <person name="Martin F.M."/>
            <person name="Hacquard S."/>
        </authorList>
    </citation>
    <scope>NUCLEOTIDE SEQUENCE [LARGE SCALE GENOMIC DNA]</scope>
    <source>
        <strain evidence="3 4">MPI-CAGE-CH-0241</strain>
    </source>
</reference>
<dbReference type="SUPFAM" id="SSF57959">
    <property type="entry name" value="Leucine zipper domain"/>
    <property type="match status" value="1"/>
</dbReference>
<evidence type="ECO:0000259" key="2">
    <source>
        <dbReference type="PROSITE" id="PS50217"/>
    </source>
</evidence>
<name>A0A9P8VU54_9HYPO</name>
<dbReference type="OrthoDB" id="2247093at2759"/>
<evidence type="ECO:0000256" key="1">
    <source>
        <dbReference type="SAM" id="MobiDB-lite"/>
    </source>
</evidence>
<accession>A0A9P8VU54</accession>
<dbReference type="EMBL" id="JAGPYM010000032">
    <property type="protein sequence ID" value="KAH6876860.1"/>
    <property type="molecule type" value="Genomic_DNA"/>
</dbReference>
<dbReference type="PROSITE" id="PS00036">
    <property type="entry name" value="BZIP_BASIC"/>
    <property type="match status" value="1"/>
</dbReference>
<comment type="caution">
    <text evidence="3">The sequence shown here is derived from an EMBL/GenBank/DDBJ whole genome shotgun (WGS) entry which is preliminary data.</text>
</comment>
<dbReference type="AlphaFoldDB" id="A0A9P8VU54"/>
<dbReference type="PROSITE" id="PS50217">
    <property type="entry name" value="BZIP"/>
    <property type="match status" value="1"/>
</dbReference>
<feature type="region of interest" description="Disordered" evidence="1">
    <location>
        <begin position="349"/>
        <end position="371"/>
    </location>
</feature>
<feature type="compositionally biased region" description="Basic and acidic residues" evidence="1">
    <location>
        <begin position="208"/>
        <end position="221"/>
    </location>
</feature>
<feature type="compositionally biased region" description="Pro residues" evidence="1">
    <location>
        <begin position="260"/>
        <end position="275"/>
    </location>
</feature>
<dbReference type="InterPro" id="IPR004827">
    <property type="entry name" value="bZIP"/>
</dbReference>
<evidence type="ECO:0000313" key="3">
    <source>
        <dbReference type="EMBL" id="KAH6876860.1"/>
    </source>
</evidence>
<gene>
    <name evidence="3" type="ORF">B0T10DRAFT_552340</name>
</gene>
<proteinExistence type="predicted"/>
<feature type="compositionally biased region" description="Polar residues" evidence="1">
    <location>
        <begin position="13"/>
        <end position="33"/>
    </location>
</feature>
<dbReference type="InterPro" id="IPR046347">
    <property type="entry name" value="bZIP_sf"/>
</dbReference>
<dbReference type="GO" id="GO:0003700">
    <property type="term" value="F:DNA-binding transcription factor activity"/>
    <property type="evidence" value="ECO:0007669"/>
    <property type="project" value="InterPro"/>
</dbReference>
<feature type="region of interest" description="Disordered" evidence="1">
    <location>
        <begin position="425"/>
        <end position="444"/>
    </location>
</feature>
<organism evidence="3 4">
    <name type="scientific">Thelonectria olida</name>
    <dbReference type="NCBI Taxonomy" id="1576542"/>
    <lineage>
        <taxon>Eukaryota</taxon>
        <taxon>Fungi</taxon>
        <taxon>Dikarya</taxon>
        <taxon>Ascomycota</taxon>
        <taxon>Pezizomycotina</taxon>
        <taxon>Sordariomycetes</taxon>
        <taxon>Hypocreomycetidae</taxon>
        <taxon>Hypocreales</taxon>
        <taxon>Nectriaceae</taxon>
        <taxon>Thelonectria</taxon>
    </lineage>
</organism>
<feature type="compositionally biased region" description="Polar residues" evidence="1">
    <location>
        <begin position="428"/>
        <end position="442"/>
    </location>
</feature>
<keyword evidence="4" id="KW-1185">Reference proteome</keyword>
<dbReference type="Proteomes" id="UP000777438">
    <property type="component" value="Unassembled WGS sequence"/>
</dbReference>
<feature type="domain" description="BZIP" evidence="2">
    <location>
        <begin position="351"/>
        <end position="414"/>
    </location>
</feature>
<feature type="region of interest" description="Disordered" evidence="1">
    <location>
        <begin position="173"/>
        <end position="284"/>
    </location>
</feature>
<sequence>MATPLANLWLRAQSHQGSPESAINSIGPTSQDTCPVDDDQVSPSSTRYGKSGSGEVRQELGGTPHTNSEHRIHQAPRTLAVHNMLNPPEPYRLAPGVNANPPLSGRPPEAAVQTSTPGAFTTIRSFTAGQPASISLPGTPVGTLTPLGGPASECTSSTTTFPFPAMNNLRKKLSPNPPRAMTLSQSQASHGLDPRQHTPLPSMAPAKRSYEDEVTGEHRPDIPGNLPGIHHSLGIPLGPASGVPPPSRSLSLPVFQSPGHAPPSTLPPTTMPSPHLPQQIPTHSSISPAMPPLRSYPSAPPVSKGPTPWTDMIGRHGLGSGMVSCEAPQAYMTLPGSDTPIPVRVDYSQASKKADEKRQRNAVASTRHRRKKKIMLEESTKRLQELRDERRQMEMQIDNLTVQRDRYRGERNRLREIILQTPGISHLVSRQQSPGSARSSSFGERDPLLTAERSHMPSPQRQNPGQPTLHLTDLYMVHPIDDQIDRSGLVIDRYRSTGNSDRSIEIEIESINRIDQIDWSIDFEAWAAECYLLVKSPHNRHNRHRRRLRHPHSVG</sequence>
<feature type="region of interest" description="Disordered" evidence="1">
    <location>
        <begin position="1"/>
        <end position="71"/>
    </location>
</feature>